<sequence>MAKYLGQIIVIGTQVVGRAFARALRQEWAASQEASRRAGGGQRGSNRAATNSRTGITLEEAQQILNIDKLDPQLIKERYDHLFNINDKTKGGSLYLQSKVYMAKQRIDEELKQQEMFSKEEQSSKKEN</sequence>
<dbReference type="PANTHER" id="PTHR12388">
    <property type="entry name" value="MITOCHONDRIA ASSOCIATED GRANULOCYTE MACROPHAGE CSF SIGNALING MOLECULE"/>
    <property type="match status" value="1"/>
</dbReference>
<dbReference type="AlphaFoldDB" id="A0A023F8E8"/>
<keyword evidence="7" id="KW-0496">Mitochondrion</keyword>
<dbReference type="InterPro" id="IPR005341">
    <property type="entry name" value="Tim16"/>
</dbReference>
<keyword evidence="6" id="KW-0811">Translocation</keyword>
<evidence type="ECO:0000256" key="1">
    <source>
        <dbReference type="ARBA" id="ARBA00004443"/>
    </source>
</evidence>
<evidence type="ECO:0000256" key="4">
    <source>
        <dbReference type="ARBA" id="ARBA00022792"/>
    </source>
</evidence>
<evidence type="ECO:0000256" key="5">
    <source>
        <dbReference type="ARBA" id="ARBA00022927"/>
    </source>
</evidence>
<reference evidence="10" key="1">
    <citation type="journal article" date="2014" name="PLoS Negl. Trop. Dis.">
        <title>An updated insight into the Sialotranscriptome of Triatoma infestans: developmental stage and geographic variations.</title>
        <authorList>
            <person name="Schwarz A."/>
            <person name="Medrano-Mercado N."/>
            <person name="Schaub G.A."/>
            <person name="Struchiner C.J."/>
            <person name="Bargues M.D."/>
            <person name="Levy M.Z."/>
            <person name="Ribeiro J.M."/>
        </authorList>
    </citation>
    <scope>NUCLEOTIDE SEQUENCE</scope>
    <source>
        <strain evidence="10">Chile</strain>
        <tissue evidence="10">Salivary glands</tissue>
    </source>
</reference>
<evidence type="ECO:0000256" key="3">
    <source>
        <dbReference type="ARBA" id="ARBA00022448"/>
    </source>
</evidence>
<name>A0A023F8E8_TRIIF</name>
<dbReference type="GO" id="GO:0005744">
    <property type="term" value="C:TIM23 mitochondrial import inner membrane translocase complex"/>
    <property type="evidence" value="ECO:0007669"/>
    <property type="project" value="InterPro"/>
</dbReference>
<proteinExistence type="evidence at transcript level"/>
<keyword evidence="3" id="KW-0813">Transport</keyword>
<keyword evidence="4" id="KW-0999">Mitochondrion inner membrane</keyword>
<dbReference type="FunFam" id="1.10.287.110:FF:000006">
    <property type="entry name" value="Import inner membrane translocase subunit TIM16"/>
    <property type="match status" value="1"/>
</dbReference>
<dbReference type="PANTHER" id="PTHR12388:SF0">
    <property type="entry name" value="MITOCHONDRIAL IMPORT INNER MEMBRANE TRANSLOCASE SUBUNIT TIM16"/>
    <property type="match status" value="1"/>
</dbReference>
<dbReference type="Pfam" id="PF03656">
    <property type="entry name" value="Pam16"/>
    <property type="match status" value="1"/>
</dbReference>
<dbReference type="Gene3D" id="1.10.287.110">
    <property type="entry name" value="DnaJ domain"/>
    <property type="match status" value="1"/>
</dbReference>
<evidence type="ECO:0000256" key="7">
    <source>
        <dbReference type="ARBA" id="ARBA00023128"/>
    </source>
</evidence>
<protein>
    <submittedName>
        <fullName evidence="10">Putative mitochondria associated granulocyte macrophage csf signaling molecule</fullName>
    </submittedName>
</protein>
<organism evidence="10">
    <name type="scientific">Triatoma infestans</name>
    <name type="common">Assassin bug</name>
    <dbReference type="NCBI Taxonomy" id="30076"/>
    <lineage>
        <taxon>Eukaryota</taxon>
        <taxon>Metazoa</taxon>
        <taxon>Ecdysozoa</taxon>
        <taxon>Arthropoda</taxon>
        <taxon>Hexapoda</taxon>
        <taxon>Insecta</taxon>
        <taxon>Pterygota</taxon>
        <taxon>Neoptera</taxon>
        <taxon>Paraneoptera</taxon>
        <taxon>Hemiptera</taxon>
        <taxon>Heteroptera</taxon>
        <taxon>Panheteroptera</taxon>
        <taxon>Cimicomorpha</taxon>
        <taxon>Reduviidae</taxon>
        <taxon>Triatominae</taxon>
        <taxon>Triatoma</taxon>
    </lineage>
</organism>
<feature type="region of interest" description="Disordered" evidence="9">
    <location>
        <begin position="31"/>
        <end position="55"/>
    </location>
</feature>
<evidence type="ECO:0000256" key="8">
    <source>
        <dbReference type="ARBA" id="ARBA00023136"/>
    </source>
</evidence>
<keyword evidence="5" id="KW-0653">Protein transport</keyword>
<evidence type="ECO:0000256" key="2">
    <source>
        <dbReference type="ARBA" id="ARBA00008817"/>
    </source>
</evidence>
<comment type="similarity">
    <text evidence="2">Belongs to the TIM16/PAM16 family.</text>
</comment>
<dbReference type="InterPro" id="IPR036869">
    <property type="entry name" value="J_dom_sf"/>
</dbReference>
<evidence type="ECO:0000256" key="9">
    <source>
        <dbReference type="SAM" id="MobiDB-lite"/>
    </source>
</evidence>
<keyword evidence="8" id="KW-0472">Membrane</keyword>
<dbReference type="EMBL" id="GBBI01001132">
    <property type="protein sequence ID" value="JAC17580.1"/>
    <property type="molecule type" value="mRNA"/>
</dbReference>
<dbReference type="GO" id="GO:0030150">
    <property type="term" value="P:protein import into mitochondrial matrix"/>
    <property type="evidence" value="ECO:0007669"/>
    <property type="project" value="InterPro"/>
</dbReference>
<evidence type="ECO:0000313" key="10">
    <source>
        <dbReference type="EMBL" id="JAC17580.1"/>
    </source>
</evidence>
<evidence type="ECO:0000256" key="6">
    <source>
        <dbReference type="ARBA" id="ARBA00023010"/>
    </source>
</evidence>
<comment type="subcellular location">
    <subcellularLocation>
        <location evidence="1">Mitochondrion inner membrane</location>
        <topology evidence="1">Peripheral membrane protein</topology>
        <orientation evidence="1">Matrix side</orientation>
    </subcellularLocation>
</comment>
<accession>A0A023F8E8</accession>